<evidence type="ECO:0008006" key="4">
    <source>
        <dbReference type="Google" id="ProtNLM"/>
    </source>
</evidence>
<evidence type="ECO:0000313" key="2">
    <source>
        <dbReference type="EMBL" id="KAK2555198.1"/>
    </source>
</evidence>
<dbReference type="PANTHER" id="PTHR46880">
    <property type="entry name" value="RAS-ASSOCIATING DOMAIN-CONTAINING PROTEIN"/>
    <property type="match status" value="1"/>
</dbReference>
<keyword evidence="3" id="KW-1185">Reference proteome</keyword>
<dbReference type="AlphaFoldDB" id="A0AAD9UZ16"/>
<sequence>DQINGSLEQEQKLEMLFQGVNNATSAQLSPSQEYCASSGSEDLNFADDPEFILGGINFIIDIPMKAKKLTFYATALMSHLFSDEEMRQDPKDIILKWGFGDFVFQANEGMFCLFCKKHDTHNAKHKTKYFKLEFRFKHETIRVHADSPQHKLAIQLQMLQRGSGFPKQLEDKEKNKGKEHKKIFKLSLVLEMLKKIAAVDLKHQFPYSSKGIERELFLTLGQVFKEKIKEKIGNGVYGILTDRVTDISLMQQLITFIEFYDSQSCTTTTSFLAISNTLKGNNSADAPQIKKILEQLQSVGSEVQTMCSFVSDGVSVMTGARNGVAKLPKDENPLILSFHCLTTNFLLLVLPLQIPLTTLPTLNQLWKLFDNSAKHTATYLKVQESTKNLTLNSAGRKQVAKKLKKACHTGRMSLDKSVEVVLTDFSTIIKTLENLKTEPPGSPADGLLKKMKTVKFIRTIYILHDVLLVSSQLSKRFQRGNINFSHLLPAIKATHAKLNKLKEDKQCLKKLQNDLAQNGRLNHCGLTLSDKKMQELCSLMNRYTVALQDNIDNCFEPTLPQVSAFSIFDIADLPNKSDPGFEDYAQAEIEIISNHFYGTKEEEEKKMKSAKLLAQWENFKSKCRKLLQQNGRSPEDTNILTTTDWTLQRLLARHKTYQDTYSELLMVVEAVWTMPLSNSWPERGGSAIKRIKTRMRSQLTGMRASMAHPLGQRSVLT</sequence>
<feature type="non-terminal residue" evidence="2">
    <location>
        <position position="1"/>
    </location>
</feature>
<name>A0AAD9UZ16_ACRCE</name>
<gene>
    <name evidence="2" type="ORF">P5673_023176</name>
</gene>
<keyword evidence="1" id="KW-0175">Coiled coil</keyword>
<reference evidence="2" key="1">
    <citation type="journal article" date="2023" name="G3 (Bethesda)">
        <title>Whole genome assembly and annotation of the endangered Caribbean coral Acropora cervicornis.</title>
        <authorList>
            <person name="Selwyn J.D."/>
            <person name="Vollmer S.V."/>
        </authorList>
    </citation>
    <scope>NUCLEOTIDE SEQUENCE</scope>
    <source>
        <strain evidence="2">K2</strain>
    </source>
</reference>
<dbReference type="EMBL" id="JARQWQ010000064">
    <property type="protein sequence ID" value="KAK2555198.1"/>
    <property type="molecule type" value="Genomic_DNA"/>
</dbReference>
<protein>
    <recommendedName>
        <fullName evidence="4">DUF4371 domain-containing protein</fullName>
    </recommendedName>
</protein>
<accession>A0AAD9UZ16</accession>
<dbReference type="Proteomes" id="UP001249851">
    <property type="component" value="Unassembled WGS sequence"/>
</dbReference>
<proteinExistence type="predicted"/>
<organism evidence="2 3">
    <name type="scientific">Acropora cervicornis</name>
    <name type="common">Staghorn coral</name>
    <dbReference type="NCBI Taxonomy" id="6130"/>
    <lineage>
        <taxon>Eukaryota</taxon>
        <taxon>Metazoa</taxon>
        <taxon>Cnidaria</taxon>
        <taxon>Anthozoa</taxon>
        <taxon>Hexacorallia</taxon>
        <taxon>Scleractinia</taxon>
        <taxon>Astrocoeniina</taxon>
        <taxon>Acroporidae</taxon>
        <taxon>Acropora</taxon>
    </lineage>
</organism>
<reference evidence="2" key="2">
    <citation type="journal article" date="2023" name="Science">
        <title>Genomic signatures of disease resistance in endangered staghorn corals.</title>
        <authorList>
            <person name="Vollmer S.V."/>
            <person name="Selwyn J.D."/>
            <person name="Despard B.A."/>
            <person name="Roesel C.L."/>
        </authorList>
    </citation>
    <scope>NUCLEOTIDE SEQUENCE</scope>
    <source>
        <strain evidence="2">K2</strain>
    </source>
</reference>
<feature type="coiled-coil region" evidence="1">
    <location>
        <begin position="491"/>
        <end position="518"/>
    </location>
</feature>
<dbReference type="PANTHER" id="PTHR46880:SF5">
    <property type="entry name" value="DUF4371 DOMAIN-CONTAINING PROTEIN"/>
    <property type="match status" value="1"/>
</dbReference>
<evidence type="ECO:0000256" key="1">
    <source>
        <dbReference type="SAM" id="Coils"/>
    </source>
</evidence>
<comment type="caution">
    <text evidence="2">The sequence shown here is derived from an EMBL/GenBank/DDBJ whole genome shotgun (WGS) entry which is preliminary data.</text>
</comment>
<evidence type="ECO:0000313" key="3">
    <source>
        <dbReference type="Proteomes" id="UP001249851"/>
    </source>
</evidence>